<keyword evidence="3" id="KW-1003">Cell membrane</keyword>
<evidence type="ECO:0000313" key="11">
    <source>
        <dbReference type="Proteomes" id="UP000446348"/>
    </source>
</evidence>
<keyword evidence="6" id="KW-0449">Lipoprotein</keyword>
<sequence length="358" mass="37473">MQMKKITAILTALTMAAALLAGCGAGNPAQTSSGAAAAPASSGAAGEGGDAKSVVVVFPQGLGDAGPMDAMNENLKKAQQDFGIEASTFEALEAAQHEEVLRTYAREGADLIITSMPATVEAVKKVAAEFPDTRFCSIFPLEEIDLPNVTCVDFSIWEAYYLAGIMGGSMSDTGKAGHVIGAEQSSLIANYNAFKQGAQSVNPDMQVLLSNTNTFDDPAKGKDAGISLVDQGCDILITDCAATGLGVIDAAKEKGILMMGDSNPHYELAPENILADTLCEYGPALYAQIERFVNGELESGTYYSSIREGGVGLLISPEIRGSLPADKQARFDEACEKIDQALAGIQSGELVIERNIEK</sequence>
<reference evidence="10 12" key="2">
    <citation type="submission" date="2019-06" db="EMBL/GenBank/DDBJ databases">
        <title>Draft genome sequences of 15 bacterial species constituting the stable defined intestinal microbiota of the GM15 gnotobiotic mouse model.</title>
        <authorList>
            <person name="Elie C."/>
            <person name="Mathieu A."/>
            <person name="Saliou A."/>
            <person name="Darnaud M."/>
            <person name="Leulier F."/>
            <person name="Tamellini A."/>
        </authorList>
    </citation>
    <scope>NUCLEOTIDE SEQUENCE [LARGE SCALE GENOMIC DNA]</scope>
    <source>
        <strain evidence="10 12">JM4-15</strain>
    </source>
</reference>
<gene>
    <name evidence="9" type="ORF">D3Z39_10120</name>
    <name evidence="10" type="ORF">FMM72_15880</name>
</gene>
<dbReference type="EMBL" id="VIQT01000022">
    <property type="protein sequence ID" value="NDO40673.1"/>
    <property type="molecule type" value="Genomic_DNA"/>
</dbReference>
<evidence type="ECO:0000256" key="7">
    <source>
        <dbReference type="SAM" id="SignalP"/>
    </source>
</evidence>
<dbReference type="Proteomes" id="UP000446348">
    <property type="component" value="Unassembled WGS sequence"/>
</dbReference>
<evidence type="ECO:0000256" key="1">
    <source>
        <dbReference type="ARBA" id="ARBA00004193"/>
    </source>
</evidence>
<comment type="subcellular location">
    <subcellularLocation>
        <location evidence="1">Cell membrane</location>
        <topology evidence="1">Lipid-anchor</topology>
    </subcellularLocation>
</comment>
<dbReference type="GO" id="GO:0005886">
    <property type="term" value="C:plasma membrane"/>
    <property type="evidence" value="ECO:0007669"/>
    <property type="project" value="UniProtKB-SubCell"/>
</dbReference>
<evidence type="ECO:0000313" key="9">
    <source>
        <dbReference type="EMBL" id="NBI79220.1"/>
    </source>
</evidence>
<dbReference type="InterPro" id="IPR028082">
    <property type="entry name" value="Peripla_BP_I"/>
</dbReference>
<evidence type="ECO:0000313" key="12">
    <source>
        <dbReference type="Proteomes" id="UP000462501"/>
    </source>
</evidence>
<dbReference type="PANTHER" id="PTHR34296">
    <property type="entry name" value="TRANSCRIPTIONAL ACTIVATOR PROTEIN MED"/>
    <property type="match status" value="1"/>
</dbReference>
<evidence type="ECO:0000313" key="10">
    <source>
        <dbReference type="EMBL" id="NDO40673.1"/>
    </source>
</evidence>
<comment type="similarity">
    <text evidence="2">Belongs to the BMP lipoprotein family.</text>
</comment>
<dbReference type="EMBL" id="QXWZ01000017">
    <property type="protein sequence ID" value="NBI79220.1"/>
    <property type="molecule type" value="Genomic_DNA"/>
</dbReference>
<accession>A0A845T1P8</accession>
<proteinExistence type="inferred from homology"/>
<evidence type="ECO:0000256" key="6">
    <source>
        <dbReference type="ARBA" id="ARBA00023288"/>
    </source>
</evidence>
<comment type="caution">
    <text evidence="10">The sequence shown here is derived from an EMBL/GenBank/DDBJ whole genome shotgun (WGS) entry which is preliminary data.</text>
</comment>
<evidence type="ECO:0000259" key="8">
    <source>
        <dbReference type="Pfam" id="PF02608"/>
    </source>
</evidence>
<dbReference type="CDD" id="cd06304">
    <property type="entry name" value="PBP1_BmpA_Med_PnrA-like"/>
    <property type="match status" value="1"/>
</dbReference>
<dbReference type="Gene3D" id="3.40.50.2300">
    <property type="match status" value="2"/>
</dbReference>
<dbReference type="Pfam" id="PF02608">
    <property type="entry name" value="Bmp"/>
    <property type="match status" value="1"/>
</dbReference>
<dbReference type="InterPro" id="IPR050957">
    <property type="entry name" value="BMP_lipoprotein"/>
</dbReference>
<protein>
    <submittedName>
        <fullName evidence="10">BMP family ABC transporter substrate-binding protein</fullName>
    </submittedName>
</protein>
<evidence type="ECO:0000256" key="5">
    <source>
        <dbReference type="ARBA" id="ARBA00023136"/>
    </source>
</evidence>
<feature type="chain" id="PRO_5044132991" evidence="7">
    <location>
        <begin position="22"/>
        <end position="358"/>
    </location>
</feature>
<name>A0A845T1P8_9FIRM</name>
<keyword evidence="4 7" id="KW-0732">Signal</keyword>
<dbReference type="Proteomes" id="UP000462501">
    <property type="component" value="Unassembled WGS sequence"/>
</dbReference>
<reference evidence="9 11" key="1">
    <citation type="submission" date="2018-08" db="EMBL/GenBank/DDBJ databases">
        <title>Murine metabolic-syndrome-specific gut microbial biobank.</title>
        <authorList>
            <person name="Liu C."/>
        </authorList>
    </citation>
    <scope>NUCLEOTIDE SEQUENCE [LARGE SCALE GENOMIC DNA]</scope>
    <source>
        <strain evidence="9 11">X69</strain>
    </source>
</reference>
<dbReference type="InterPro" id="IPR003760">
    <property type="entry name" value="PnrA-like"/>
</dbReference>
<evidence type="ECO:0000256" key="2">
    <source>
        <dbReference type="ARBA" id="ARBA00008610"/>
    </source>
</evidence>
<feature type="signal peptide" evidence="7">
    <location>
        <begin position="1"/>
        <end position="21"/>
    </location>
</feature>
<dbReference type="SUPFAM" id="SSF53822">
    <property type="entry name" value="Periplasmic binding protein-like I"/>
    <property type="match status" value="1"/>
</dbReference>
<dbReference type="PROSITE" id="PS51257">
    <property type="entry name" value="PROKAR_LIPOPROTEIN"/>
    <property type="match status" value="1"/>
</dbReference>
<dbReference type="PANTHER" id="PTHR34296:SF2">
    <property type="entry name" value="ABC TRANSPORTER GUANOSINE-BINDING PROTEIN NUPN"/>
    <property type="match status" value="1"/>
</dbReference>
<evidence type="ECO:0000256" key="3">
    <source>
        <dbReference type="ARBA" id="ARBA00022475"/>
    </source>
</evidence>
<organism evidence="10 12">
    <name type="scientific">Anaerotruncus colihominis</name>
    <dbReference type="NCBI Taxonomy" id="169435"/>
    <lineage>
        <taxon>Bacteria</taxon>
        <taxon>Bacillati</taxon>
        <taxon>Bacillota</taxon>
        <taxon>Clostridia</taxon>
        <taxon>Eubacteriales</taxon>
        <taxon>Oscillospiraceae</taxon>
        <taxon>Anaerotruncus</taxon>
    </lineage>
</organism>
<keyword evidence="5" id="KW-0472">Membrane</keyword>
<dbReference type="AlphaFoldDB" id="A0A845T1P8"/>
<evidence type="ECO:0000256" key="4">
    <source>
        <dbReference type="ARBA" id="ARBA00022729"/>
    </source>
</evidence>
<feature type="domain" description="ABC transporter substrate-binding protein PnrA-like" evidence="8">
    <location>
        <begin position="52"/>
        <end position="314"/>
    </location>
</feature>